<dbReference type="Proteomes" id="UP000014285">
    <property type="component" value="Unassembled WGS sequence"/>
</dbReference>
<dbReference type="InterPro" id="IPR010390">
    <property type="entry name" value="ABC-2_transporter-like"/>
</dbReference>
<comment type="caution">
    <text evidence="2">The sequence shown here is derived from an EMBL/GenBank/DDBJ whole genome shotgun (WGS) entry which is preliminary data.</text>
</comment>
<evidence type="ECO:0000313" key="2">
    <source>
        <dbReference type="EMBL" id="EPC66616.1"/>
    </source>
</evidence>
<feature type="transmembrane region" description="Helical" evidence="1">
    <location>
        <begin position="21"/>
        <end position="42"/>
    </location>
</feature>
<evidence type="ECO:0000256" key="1">
    <source>
        <dbReference type="SAM" id="Phobius"/>
    </source>
</evidence>
<dbReference type="AlphaFoldDB" id="A0A829H0B5"/>
<evidence type="ECO:0000313" key="3">
    <source>
        <dbReference type="Proteomes" id="UP000014285"/>
    </source>
</evidence>
<gene>
    <name evidence="2" type="ORF">Lpl14_02751</name>
</gene>
<feature type="transmembrane region" description="Helical" evidence="1">
    <location>
        <begin position="142"/>
        <end position="169"/>
    </location>
</feature>
<organism evidence="2 3">
    <name type="scientific">Lacticaseibacillus paracasei subsp. tolerans Lpl14</name>
    <dbReference type="NCBI Taxonomy" id="1256229"/>
    <lineage>
        <taxon>Bacteria</taxon>
        <taxon>Bacillati</taxon>
        <taxon>Bacillota</taxon>
        <taxon>Bacilli</taxon>
        <taxon>Lactobacillales</taxon>
        <taxon>Lactobacillaceae</taxon>
        <taxon>Lacticaseibacillus</taxon>
    </lineage>
</organism>
<accession>A0A829H0B5</accession>
<dbReference type="PANTHER" id="PTHR36832:SF1">
    <property type="entry name" value="SLR1174 PROTEIN"/>
    <property type="match status" value="1"/>
</dbReference>
<dbReference type="RefSeq" id="WP_016369775.1">
    <property type="nucleotide sequence ID" value="NZ_ANKB01000006.1"/>
</dbReference>
<sequence>MDKIWSRLTLVKTQFRRQTYYRFNTLMTIAGALMAATVQFFVWKSVSLWGHSDVEHISQYAIFATSYALLIPTAPVARRISQSVMKGTVAYDMIRPISLFNLSLFLQIGHFLFTLLTVSIPLSISYHFLFGVKFPFTLSINSLSILCASFFGLFIAFEIGYSIGLLSLITTRTGGFLSMFDGLMIFLGGAYLPLNIYPSFLKDLTSLTPFASIQYFPLQGLSNGSVPSWQLITQLFWLALLICITNIQESKLRQRLKIAGG</sequence>
<dbReference type="EMBL" id="ANKB01000006">
    <property type="protein sequence ID" value="EPC66616.1"/>
    <property type="molecule type" value="Genomic_DNA"/>
</dbReference>
<keyword evidence="1" id="KW-0472">Membrane</keyword>
<keyword evidence="1" id="KW-0812">Transmembrane</keyword>
<dbReference type="PANTHER" id="PTHR36832">
    <property type="entry name" value="SLR1174 PROTEIN-RELATED"/>
    <property type="match status" value="1"/>
</dbReference>
<feature type="transmembrane region" description="Helical" evidence="1">
    <location>
        <begin position="57"/>
        <end position="77"/>
    </location>
</feature>
<proteinExistence type="predicted"/>
<dbReference type="Pfam" id="PF06182">
    <property type="entry name" value="ABC2_membrane_6"/>
    <property type="match status" value="1"/>
</dbReference>
<feature type="transmembrane region" description="Helical" evidence="1">
    <location>
        <begin position="228"/>
        <end position="247"/>
    </location>
</feature>
<reference evidence="2 3" key="1">
    <citation type="journal article" date="2013" name="PLoS ONE">
        <title>Lactobacillus paracasei comparative genomics: towards species pan-genome definition and exploitation of diversity.</title>
        <authorList>
            <person name="Smokvina T."/>
            <person name="Wels M."/>
            <person name="Polka J."/>
            <person name="Chervaux C."/>
            <person name="Brisse S."/>
            <person name="Boekhorst J."/>
            <person name="van Hylckama Vlieg J.E."/>
            <person name="Siezen R.J."/>
        </authorList>
    </citation>
    <scope>NUCLEOTIDE SEQUENCE [LARGE SCALE GENOMIC DNA]</scope>
    <source>
        <strain evidence="2 3">Lpl14</strain>
    </source>
</reference>
<name>A0A829H0B5_LACPA</name>
<feature type="transmembrane region" description="Helical" evidence="1">
    <location>
        <begin position="176"/>
        <end position="194"/>
    </location>
</feature>
<feature type="transmembrane region" description="Helical" evidence="1">
    <location>
        <begin position="98"/>
        <end position="122"/>
    </location>
</feature>
<keyword evidence="1" id="KW-1133">Transmembrane helix</keyword>
<protein>
    <recommendedName>
        <fullName evidence="4">ABC transporter permease</fullName>
    </recommendedName>
</protein>
<evidence type="ECO:0008006" key="4">
    <source>
        <dbReference type="Google" id="ProtNLM"/>
    </source>
</evidence>